<gene>
    <name evidence="1" type="ORF">MNBD_GAMMA11-2239</name>
</gene>
<sequence length="254" mass="28842">MISIGLIYARLINIRYAVILVVLVIVSRDAHADSTQIMRLAFAGENNQQLQSQWQAYGFGDIAHTDYSLVADSGGVVLKARSEDSASGLIHHIRFNPYEYPYISWRWKMLKAPAKSDARAKSTDDYALRLYINFDFDIDKLPFDEQFAARLYQKLKGEKAPLASLNYIWENNLSKETVIASPYTERVQMLVLQNRYSEEGVWNFEQRNIVDDYVKAFGEPPADVISIAVMTDSDNTQGSSLAYYGDIVLSKTAR</sequence>
<protein>
    <recommendedName>
        <fullName evidence="2">DUF3047 domain-containing protein</fullName>
    </recommendedName>
</protein>
<dbReference type="InterPro" id="IPR021409">
    <property type="entry name" value="DUF3047"/>
</dbReference>
<accession>A0A3B0XBM6</accession>
<evidence type="ECO:0000313" key="1">
    <source>
        <dbReference type="EMBL" id="VAW61783.1"/>
    </source>
</evidence>
<dbReference type="AlphaFoldDB" id="A0A3B0XBM6"/>
<reference evidence="1" key="1">
    <citation type="submission" date="2018-06" db="EMBL/GenBank/DDBJ databases">
        <authorList>
            <person name="Zhirakovskaya E."/>
        </authorList>
    </citation>
    <scope>NUCLEOTIDE SEQUENCE</scope>
</reference>
<dbReference type="Pfam" id="PF11249">
    <property type="entry name" value="DUF3047"/>
    <property type="match status" value="1"/>
</dbReference>
<dbReference type="EMBL" id="UOFG01000154">
    <property type="protein sequence ID" value="VAW61783.1"/>
    <property type="molecule type" value="Genomic_DNA"/>
</dbReference>
<name>A0A3B0XBM6_9ZZZZ</name>
<evidence type="ECO:0008006" key="2">
    <source>
        <dbReference type="Google" id="ProtNLM"/>
    </source>
</evidence>
<organism evidence="1">
    <name type="scientific">hydrothermal vent metagenome</name>
    <dbReference type="NCBI Taxonomy" id="652676"/>
    <lineage>
        <taxon>unclassified sequences</taxon>
        <taxon>metagenomes</taxon>
        <taxon>ecological metagenomes</taxon>
    </lineage>
</organism>
<proteinExistence type="predicted"/>